<dbReference type="SUPFAM" id="SSF53067">
    <property type="entry name" value="Actin-like ATPase domain"/>
    <property type="match status" value="1"/>
</dbReference>
<dbReference type="GO" id="GO:0016301">
    <property type="term" value="F:kinase activity"/>
    <property type="evidence" value="ECO:0007669"/>
    <property type="project" value="UniProtKB-KW"/>
</dbReference>
<dbReference type="Gene3D" id="3.30.420.40">
    <property type="match status" value="2"/>
</dbReference>
<evidence type="ECO:0000313" key="3">
    <source>
        <dbReference type="Proteomes" id="UP000199041"/>
    </source>
</evidence>
<gene>
    <name evidence="2" type="ORF">SAMN05192529_11433</name>
</gene>
<comment type="similarity">
    <text evidence="1">Belongs to the ROK (NagC/XylR) family.</text>
</comment>
<dbReference type="PANTHER" id="PTHR18964">
    <property type="entry name" value="ROK (REPRESSOR, ORF, KINASE) FAMILY"/>
    <property type="match status" value="1"/>
</dbReference>
<keyword evidence="2" id="KW-0418">Kinase</keyword>
<dbReference type="PANTHER" id="PTHR18964:SF149">
    <property type="entry name" value="BIFUNCTIONAL UDP-N-ACETYLGLUCOSAMINE 2-EPIMERASE_N-ACETYLMANNOSAMINE KINASE"/>
    <property type="match status" value="1"/>
</dbReference>
<dbReference type="AlphaFoldDB" id="A0A1H4ACE9"/>
<evidence type="ECO:0000313" key="2">
    <source>
        <dbReference type="EMBL" id="SEA33580.1"/>
    </source>
</evidence>
<proteinExistence type="inferred from homology"/>
<dbReference type="Pfam" id="PF00480">
    <property type="entry name" value="ROK"/>
    <property type="match status" value="1"/>
</dbReference>
<dbReference type="Gene3D" id="1.10.10.10">
    <property type="entry name" value="Winged helix-like DNA-binding domain superfamily/Winged helix DNA-binding domain"/>
    <property type="match status" value="1"/>
</dbReference>
<dbReference type="EMBL" id="FNQY01000014">
    <property type="protein sequence ID" value="SEA33580.1"/>
    <property type="molecule type" value="Genomic_DNA"/>
</dbReference>
<accession>A0A1H4ACE9</accession>
<keyword evidence="3" id="KW-1185">Reference proteome</keyword>
<dbReference type="STRING" id="551991.SAMN05192529_11433"/>
<dbReference type="Proteomes" id="UP000199041">
    <property type="component" value="Unassembled WGS sequence"/>
</dbReference>
<reference evidence="2 3" key="1">
    <citation type="submission" date="2016-10" db="EMBL/GenBank/DDBJ databases">
        <authorList>
            <person name="de Groot N.N."/>
        </authorList>
    </citation>
    <scope>NUCLEOTIDE SEQUENCE [LARGE SCALE GENOMIC DNA]</scope>
    <source>
        <strain evidence="2 3">Vu-144</strain>
    </source>
</reference>
<evidence type="ECO:0000256" key="1">
    <source>
        <dbReference type="ARBA" id="ARBA00006479"/>
    </source>
</evidence>
<protein>
    <submittedName>
        <fullName evidence="2">Sugar kinase of the NBD/HSP70 family, may contain an N-terminal HTH domain</fullName>
    </submittedName>
</protein>
<dbReference type="RefSeq" id="WP_244518899.1">
    <property type="nucleotide sequence ID" value="NZ_FNQY01000014.1"/>
</dbReference>
<name>A0A1H4ACE9_9BACT</name>
<dbReference type="InterPro" id="IPR043129">
    <property type="entry name" value="ATPase_NBD"/>
</dbReference>
<keyword evidence="2" id="KW-0808">Transferase</keyword>
<dbReference type="InterPro" id="IPR036388">
    <property type="entry name" value="WH-like_DNA-bd_sf"/>
</dbReference>
<organism evidence="2 3">
    <name type="scientific">Arachidicoccus rhizosphaerae</name>
    <dbReference type="NCBI Taxonomy" id="551991"/>
    <lineage>
        <taxon>Bacteria</taxon>
        <taxon>Pseudomonadati</taxon>
        <taxon>Bacteroidota</taxon>
        <taxon>Chitinophagia</taxon>
        <taxon>Chitinophagales</taxon>
        <taxon>Chitinophagaceae</taxon>
        <taxon>Arachidicoccus</taxon>
    </lineage>
</organism>
<dbReference type="InterPro" id="IPR000600">
    <property type="entry name" value="ROK"/>
</dbReference>
<sequence length="382" mass="41229">MDISLKVGKSFTLIVKVLSSLVADKLIEENGLAPSSGGRRPVLYQLKQDSFYIIAVAMDQFITRISLLNAARVQVITPISFELNLHEHDSPLQFLTGQIKTVSQNRGIDPKRILGIGIGMPGFINPEKGINHTFMGAGIRDYIQKETGLPVFIENDSSVIALAEYTFGKAGGVQHSMIVNLGWGIGLGMIISGQLFRGESGFAGEFSHISLFKNGKLCSCGKTGCLETESSLTYMLGRAAEKLAAGQATCLKNTVMHSDDHQLKSEAFLKAVAKGDSLAMEILSEAGYNIGRGIAILIHLLNPAKIILSGRCAEPGQVWLPPIWQALNTFCIPTLLENTKIEVSAMHKNAGLVGASVLVIEQIAPEDIQSMLDQSKQRAQVP</sequence>